<evidence type="ECO:0000259" key="3">
    <source>
        <dbReference type="Pfam" id="PF03109"/>
    </source>
</evidence>
<evidence type="ECO:0000313" key="4">
    <source>
        <dbReference type="EMBL" id="TRM13151.1"/>
    </source>
</evidence>
<keyword evidence="5" id="KW-1185">Reference proteome</keyword>
<evidence type="ECO:0000256" key="1">
    <source>
        <dbReference type="ARBA" id="ARBA00009670"/>
    </source>
</evidence>
<dbReference type="CDD" id="cd05121">
    <property type="entry name" value="ABC1_ADCK3-like"/>
    <property type="match status" value="1"/>
</dbReference>
<dbReference type="EMBL" id="VJMZ01000001">
    <property type="protein sequence ID" value="TRM13151.1"/>
    <property type="molecule type" value="Genomic_DNA"/>
</dbReference>
<proteinExistence type="inferred from homology"/>
<feature type="transmembrane region" description="Helical" evidence="2">
    <location>
        <begin position="498"/>
        <end position="520"/>
    </location>
</feature>
<accession>A0A549YMP0</accession>
<protein>
    <submittedName>
        <fullName evidence="4">ABC transporter</fullName>
    </submittedName>
</protein>
<comment type="caution">
    <text evidence="4">The sequence shown here is derived from an EMBL/GenBank/DDBJ whole genome shotgun (WGS) entry which is preliminary data.</text>
</comment>
<comment type="similarity">
    <text evidence="1">Belongs to the protein kinase superfamily. ADCK protein kinase family.</text>
</comment>
<dbReference type="SUPFAM" id="SSF56112">
    <property type="entry name" value="Protein kinase-like (PK-like)"/>
    <property type="match status" value="1"/>
</dbReference>
<gene>
    <name evidence="4" type="ORF">FH966_01490</name>
</gene>
<dbReference type="InterPro" id="IPR050154">
    <property type="entry name" value="UbiB_kinase"/>
</dbReference>
<evidence type="ECO:0000313" key="5">
    <source>
        <dbReference type="Proteomes" id="UP000319280"/>
    </source>
</evidence>
<dbReference type="AlphaFoldDB" id="A0A549YMP0"/>
<evidence type="ECO:0000256" key="2">
    <source>
        <dbReference type="SAM" id="Phobius"/>
    </source>
</evidence>
<dbReference type="InterPro" id="IPR011009">
    <property type="entry name" value="Kinase-like_dom_sf"/>
</dbReference>
<keyword evidence="2" id="KW-0812">Transmembrane</keyword>
<feature type="domain" description="ABC1 atypical kinase-like" evidence="3">
    <location>
        <begin position="93"/>
        <end position="336"/>
    </location>
</feature>
<reference evidence="4 5" key="1">
    <citation type="submission" date="2019-07" db="EMBL/GenBank/DDBJ databases">
        <title>Genomic analysis of Lentibacillus sp. NKC851-2.</title>
        <authorList>
            <person name="Oh Y.J."/>
        </authorList>
    </citation>
    <scope>NUCLEOTIDE SEQUENCE [LARGE SCALE GENOMIC DNA]</scope>
    <source>
        <strain evidence="4 5">NKC851-2</strain>
    </source>
</reference>
<dbReference type="InterPro" id="IPR004147">
    <property type="entry name" value="ABC1_dom"/>
</dbReference>
<dbReference type="PANTHER" id="PTHR10566:SF113">
    <property type="entry name" value="PROTEIN ACTIVITY OF BC1 COMPLEX KINASE 7, CHLOROPLASTIC"/>
    <property type="match status" value="1"/>
</dbReference>
<name>A0A549YMP0_9BACI</name>
<feature type="transmembrane region" description="Helical" evidence="2">
    <location>
        <begin position="532"/>
        <end position="552"/>
    </location>
</feature>
<keyword evidence="2" id="KW-0472">Membrane</keyword>
<dbReference type="Proteomes" id="UP000319280">
    <property type="component" value="Unassembled WGS sequence"/>
</dbReference>
<sequence>MFERQFRHTKRYQEIVNTFIRYGFGYVLYRIGITDRDLSKKDESTDANENLQNIGRRLRYTLQDLGPTFIKLGQVASTRHDVLPREIITELEKLQDHVTVLPFDHVRQTIESELDDELEHLFVHVEPEPLATASIGQVHAAKLFTGEDVVIKVQRPGLKPIVETDMEILVRIGNLLEERTEWAKRYRIQAIIQELSFSLRNELDYLIEGHSGERIANQFQNKIGVRVPAIYWDFTTQKVLTMEPISGIKISDIETLDAEGYDRKLLAKRLSDAMLTQILDEGFFHADPHSGNVYILPKNTIAFLDFGEVGRLSEGMTYHISSIIYNLHNGDTQALIRTFAKMDLIDEKTDINAFQRDLGALHERYANLMLKDMSLGKVIIEIFQVAYHHAIDIPSEMAMVSKTILTLEGVIGRLDPEFSIMKAAEPYARKLLKRRYSPRRILRKSMNEIVENVEILSGLPKDLKDVMSTLQRGRVGLDINVKQAERFLDRFDKISNRLSFSIIMLAFSILMAGLIIGSAITDQSTVIWKLPIIEIGAVIATLMFILMVITIIRSGRM</sequence>
<dbReference type="PANTHER" id="PTHR10566">
    <property type="entry name" value="CHAPERONE-ACTIVITY OF BC1 COMPLEX CABC1 -RELATED"/>
    <property type="match status" value="1"/>
</dbReference>
<keyword evidence="2" id="KW-1133">Transmembrane helix</keyword>
<organism evidence="4 5">
    <name type="scientific">Lentibacillus cibarius</name>
    <dbReference type="NCBI Taxonomy" id="2583219"/>
    <lineage>
        <taxon>Bacteria</taxon>
        <taxon>Bacillati</taxon>
        <taxon>Bacillota</taxon>
        <taxon>Bacilli</taxon>
        <taxon>Bacillales</taxon>
        <taxon>Bacillaceae</taxon>
        <taxon>Lentibacillus</taxon>
    </lineage>
</organism>
<dbReference type="Pfam" id="PF03109">
    <property type="entry name" value="ABC1"/>
    <property type="match status" value="1"/>
</dbReference>